<keyword evidence="6 9" id="KW-0812">Transmembrane</keyword>
<evidence type="ECO:0000256" key="2">
    <source>
        <dbReference type="ARBA" id="ARBA00004141"/>
    </source>
</evidence>
<organism evidence="10 11">
    <name type="scientific">Cephalotus follicularis</name>
    <name type="common">Albany pitcher plant</name>
    <dbReference type="NCBI Taxonomy" id="3775"/>
    <lineage>
        <taxon>Eukaryota</taxon>
        <taxon>Viridiplantae</taxon>
        <taxon>Streptophyta</taxon>
        <taxon>Embryophyta</taxon>
        <taxon>Tracheophyta</taxon>
        <taxon>Spermatophyta</taxon>
        <taxon>Magnoliopsida</taxon>
        <taxon>eudicotyledons</taxon>
        <taxon>Gunneridae</taxon>
        <taxon>Pentapetalae</taxon>
        <taxon>rosids</taxon>
        <taxon>fabids</taxon>
        <taxon>Oxalidales</taxon>
        <taxon>Cephalotaceae</taxon>
        <taxon>Cephalotus</taxon>
    </lineage>
</organism>
<comment type="similarity">
    <text evidence="4">Belongs to the oleosin family.</text>
</comment>
<dbReference type="STRING" id="3775.A0A1Q3BQS0"/>
<feature type="transmembrane region" description="Helical" evidence="9">
    <location>
        <begin position="74"/>
        <end position="98"/>
    </location>
</feature>
<keyword evidence="8 9" id="KW-0472">Membrane</keyword>
<reference evidence="11" key="1">
    <citation type="submission" date="2016-04" db="EMBL/GenBank/DDBJ databases">
        <title>Cephalotus genome sequencing.</title>
        <authorList>
            <person name="Fukushima K."/>
            <person name="Hasebe M."/>
            <person name="Fang X."/>
        </authorList>
    </citation>
    <scope>NUCLEOTIDE SEQUENCE [LARGE SCALE GENOMIC DNA]</scope>
    <source>
        <strain evidence="11">cv. St1</strain>
    </source>
</reference>
<evidence type="ECO:0000256" key="7">
    <source>
        <dbReference type="ARBA" id="ARBA00022989"/>
    </source>
</evidence>
<accession>A0A1Q3BQS0</accession>
<comment type="function">
    <text evidence="1">May have a structural role to stabilize the lipid body during desiccation of the seed by preventing coalescence of the oil. Probably interacts with both lipid and phospholipid moieties of lipid bodies. May also provide recognition signals for specific lipase anchorage in lipolysis during seedling growth.</text>
</comment>
<dbReference type="GO" id="GO:0019915">
    <property type="term" value="P:lipid storage"/>
    <property type="evidence" value="ECO:0007669"/>
    <property type="project" value="TreeGrafter"/>
</dbReference>
<name>A0A1Q3BQS0_CEPFO</name>
<keyword evidence="7 9" id="KW-1133">Transmembrane helix</keyword>
<gene>
    <name evidence="10" type="ORF">CFOL_v3_13737</name>
</gene>
<dbReference type="InterPro" id="IPR000136">
    <property type="entry name" value="Oleosin"/>
</dbReference>
<dbReference type="FunCoup" id="A0A1Q3BQS0">
    <property type="interactions" value="64"/>
</dbReference>
<dbReference type="PANTHER" id="PTHR33203:SF44">
    <property type="entry name" value="OLEOSIN 20.3 KDA"/>
    <property type="match status" value="1"/>
</dbReference>
<dbReference type="OrthoDB" id="1929188at2759"/>
<proteinExistence type="inferred from homology"/>
<evidence type="ECO:0000256" key="8">
    <source>
        <dbReference type="ARBA" id="ARBA00023136"/>
    </source>
</evidence>
<evidence type="ECO:0000256" key="3">
    <source>
        <dbReference type="ARBA" id="ARBA00004502"/>
    </source>
</evidence>
<evidence type="ECO:0000256" key="9">
    <source>
        <dbReference type="SAM" id="Phobius"/>
    </source>
</evidence>
<feature type="transmembrane region" description="Helical" evidence="9">
    <location>
        <begin position="40"/>
        <end position="68"/>
    </location>
</feature>
<dbReference type="GO" id="GO:0010344">
    <property type="term" value="P:seed oilbody biogenesis"/>
    <property type="evidence" value="ECO:0007669"/>
    <property type="project" value="TreeGrafter"/>
</dbReference>
<evidence type="ECO:0000256" key="6">
    <source>
        <dbReference type="ARBA" id="ARBA00022692"/>
    </source>
</evidence>
<dbReference type="Pfam" id="PF01277">
    <property type="entry name" value="Oleosin"/>
    <property type="match status" value="1"/>
</dbReference>
<sequence length="157" mass="17280">MADRERERERLHQIQVHPQQRYEGGMKSMLPQKRPSKSQVLAVVALLPVSGTLLALAALCLIGSIIGLCITTPLFIIFSPVLVPAAIAVGLSVTGFLASGTFGLTGLSSLSWVLKYFRQAAPEVKRRMEETTGYMTQKTREMGQEIPRRIQEGKEGK</sequence>
<evidence type="ECO:0000313" key="10">
    <source>
        <dbReference type="EMBL" id="GAV70239.1"/>
    </source>
</evidence>
<comment type="caution">
    <text evidence="10">The sequence shown here is derived from an EMBL/GenBank/DDBJ whole genome shotgun (WGS) entry which is preliminary data.</text>
</comment>
<dbReference type="InParanoid" id="A0A1Q3BQS0"/>
<dbReference type="Proteomes" id="UP000187406">
    <property type="component" value="Unassembled WGS sequence"/>
</dbReference>
<comment type="subcellular location">
    <subcellularLocation>
        <location evidence="3">Lipid droplet</location>
    </subcellularLocation>
    <subcellularLocation>
        <location evidence="2">Membrane</location>
        <topology evidence="2">Multi-pass membrane protein</topology>
    </subcellularLocation>
</comment>
<dbReference type="EMBL" id="BDDD01000793">
    <property type="protein sequence ID" value="GAV70239.1"/>
    <property type="molecule type" value="Genomic_DNA"/>
</dbReference>
<keyword evidence="5" id="KW-0551">Lipid droplet</keyword>
<dbReference type="GO" id="GO:0016020">
    <property type="term" value="C:membrane"/>
    <property type="evidence" value="ECO:0007669"/>
    <property type="project" value="UniProtKB-SubCell"/>
</dbReference>
<dbReference type="GO" id="GO:0012511">
    <property type="term" value="C:monolayer-surrounded lipid storage body"/>
    <property type="evidence" value="ECO:0007669"/>
    <property type="project" value="InterPro"/>
</dbReference>
<dbReference type="AlphaFoldDB" id="A0A1Q3BQS0"/>
<evidence type="ECO:0000256" key="5">
    <source>
        <dbReference type="ARBA" id="ARBA00022677"/>
    </source>
</evidence>
<protein>
    <submittedName>
        <fullName evidence="10">Oleosin domain-containing protein</fullName>
    </submittedName>
</protein>
<evidence type="ECO:0000313" key="11">
    <source>
        <dbReference type="Proteomes" id="UP000187406"/>
    </source>
</evidence>
<evidence type="ECO:0000256" key="1">
    <source>
        <dbReference type="ARBA" id="ARBA00002582"/>
    </source>
</evidence>
<evidence type="ECO:0000256" key="4">
    <source>
        <dbReference type="ARBA" id="ARBA00010858"/>
    </source>
</evidence>
<dbReference type="GO" id="GO:0050826">
    <property type="term" value="P:response to freezing"/>
    <property type="evidence" value="ECO:0007669"/>
    <property type="project" value="TreeGrafter"/>
</dbReference>
<keyword evidence="11" id="KW-1185">Reference proteome</keyword>
<dbReference type="PANTHER" id="PTHR33203">
    <property type="entry name" value="OLEOSIN"/>
    <property type="match status" value="1"/>
</dbReference>